<comment type="caution">
    <text evidence="3">The sequence shown here is derived from an EMBL/GenBank/DDBJ whole genome shotgun (WGS) entry which is preliminary data.</text>
</comment>
<dbReference type="VEuPathDB" id="GiardiaDB:GL50581_4288"/>
<sequence>MSLIILLMSSVLVSVLQELREGRIMWGIPFNKMPVSSCIATLLPRCFGDEVTYLHVNRFKEIYKTYLKKMHLFLERYYTISLAFCTEIYGGKQHHLFPAEWEGDMAFLHSTPALFLGAIELKDLTLVQLKKLKQAGTGISASLLEFLQLARDLSLSRAHFNPLSADQCESIIRYIRHISLHNALLFNCAQKKALEVFFLSTIVDVLICREELIKKVQTEQETALSSSKMRDARTYILSKISFYQDSKTALIKWREGCSVQFPSTELTELDFGAGRGYYSVYKAIELDRRMIAIEGSLKHAEGLCRYIAGVKPNEAVQTTRSTTVSVSLSMLRVALLYVDNSTSGARIEAVSVPIQELSGRVHRVKSNAHIRGSVIQGAQLPSLSLTTSPVITPPIPCLSPADTGRQYSAIGLHACGPLSVIALRMLMQKDVTSAFTIPCCYGHLTKDTFPISDQGSALINDFFSATKVKEMFREYHADTIPREFLTYAASDSVFTWPEVIETIQSYWARATVELARRQQSPISVKRTLDKDLKELLCGDNASLVKAIVLDLQRSARLEHASCSTAAEDSSTDAEHQKMARNAIEYATLYRWAMQAHYLARKVSGHVFETFILMDRLAGLIELAERFSLQLCAGILPALTELSPRGFLVYGFKW</sequence>
<dbReference type="EMBL" id="AHGT01000015">
    <property type="protein sequence ID" value="ESU38248.1"/>
    <property type="molecule type" value="Genomic_DNA"/>
</dbReference>
<evidence type="ECO:0000313" key="3">
    <source>
        <dbReference type="EMBL" id="ESU38248.1"/>
    </source>
</evidence>
<evidence type="ECO:0000259" key="2">
    <source>
        <dbReference type="Pfam" id="PF13679"/>
    </source>
</evidence>
<dbReference type="Proteomes" id="UP000018320">
    <property type="component" value="Unassembled WGS sequence"/>
</dbReference>
<dbReference type="VEuPathDB" id="GiardiaDB:DHA2_151695"/>
<feature type="signal peptide" evidence="1">
    <location>
        <begin position="1"/>
        <end position="17"/>
    </location>
</feature>
<dbReference type="VEuPathDB" id="GiardiaDB:GL50803_005272"/>
<dbReference type="VEuPathDB" id="GiardiaDB:QR46_0687"/>
<evidence type="ECO:0000256" key="1">
    <source>
        <dbReference type="SAM" id="SignalP"/>
    </source>
</evidence>
<evidence type="ECO:0000313" key="4">
    <source>
        <dbReference type="Proteomes" id="UP000018320"/>
    </source>
</evidence>
<reference evidence="3 4" key="2">
    <citation type="journal article" date="2013" name="Genome Biol. Evol.">
        <title>Genome sequencing of Giardia lamblia genotypes A2 and B isolates (DH and GS) and comparative analysis with the genomes of genotypes A1 and E (WB and Pig).</title>
        <authorList>
            <person name="Adam R.D."/>
            <person name="Dahlstrom E.W."/>
            <person name="Martens C.A."/>
            <person name="Bruno D.P."/>
            <person name="Barbian K.D."/>
            <person name="Ricklefs S.M."/>
            <person name="Hernandez M.M."/>
            <person name="Narla N.P."/>
            <person name="Patel R.B."/>
            <person name="Porcella S.F."/>
            <person name="Nash T.E."/>
        </authorList>
    </citation>
    <scope>NUCLEOTIDE SEQUENCE [LARGE SCALE GENOMIC DNA]</scope>
    <source>
        <strain evidence="3 4">DH</strain>
    </source>
</reference>
<reference evidence="4" key="1">
    <citation type="submission" date="2012-02" db="EMBL/GenBank/DDBJ databases">
        <title>Genome sequencing of Giardia lamblia Genotypes A2 and B isolates (DH and GS) and comparative analysis with the genomes of Genotypes A1 and E (WB and Pig).</title>
        <authorList>
            <person name="Adam R."/>
            <person name="Dahlstrom E."/>
            <person name="Martens C."/>
            <person name="Bruno D."/>
            <person name="Barbian K."/>
            <person name="Porcella S.F."/>
            <person name="Nash T."/>
        </authorList>
    </citation>
    <scope>NUCLEOTIDE SEQUENCE</scope>
    <source>
        <strain evidence="4">DH</strain>
    </source>
</reference>
<dbReference type="PANTHER" id="PTHR12496">
    <property type="entry name" value="CGI-41 METHYLTRANSFERASE"/>
    <property type="match status" value="1"/>
</dbReference>
<feature type="domain" description="Methyltransferase" evidence="2">
    <location>
        <begin position="264"/>
        <end position="445"/>
    </location>
</feature>
<dbReference type="PANTHER" id="PTHR12496:SF0">
    <property type="entry name" value="METHYLTRANSFERASE DOMAIN-CONTAINING PROTEIN"/>
    <property type="match status" value="1"/>
</dbReference>
<organism evidence="3 4">
    <name type="scientific">Giardia intestinalis</name>
    <name type="common">Giardia lamblia</name>
    <dbReference type="NCBI Taxonomy" id="5741"/>
    <lineage>
        <taxon>Eukaryota</taxon>
        <taxon>Metamonada</taxon>
        <taxon>Diplomonadida</taxon>
        <taxon>Hexamitidae</taxon>
        <taxon>Giardiinae</taxon>
        <taxon>Giardia</taxon>
    </lineage>
</organism>
<protein>
    <submittedName>
        <fullName evidence="3">Putative methyltransferase domain containing protein</fullName>
    </submittedName>
</protein>
<proteinExistence type="predicted"/>
<dbReference type="InterPro" id="IPR052220">
    <property type="entry name" value="METTL25"/>
</dbReference>
<dbReference type="InterPro" id="IPR025714">
    <property type="entry name" value="Methyltranfer_dom"/>
</dbReference>
<keyword evidence="3" id="KW-0489">Methyltransferase</keyword>
<dbReference type="AlphaFoldDB" id="V6TH27"/>
<gene>
    <name evidence="3" type="ORF">DHA2_151695</name>
</gene>
<dbReference type="GO" id="GO:0008168">
    <property type="term" value="F:methyltransferase activity"/>
    <property type="evidence" value="ECO:0007669"/>
    <property type="project" value="UniProtKB-KW"/>
</dbReference>
<dbReference type="GO" id="GO:0032259">
    <property type="term" value="P:methylation"/>
    <property type="evidence" value="ECO:0007669"/>
    <property type="project" value="UniProtKB-KW"/>
</dbReference>
<feature type="chain" id="PRO_5004751648" evidence="1">
    <location>
        <begin position="18"/>
        <end position="653"/>
    </location>
</feature>
<keyword evidence="3" id="KW-0808">Transferase</keyword>
<dbReference type="Pfam" id="PF13679">
    <property type="entry name" value="Methyltransf_32"/>
    <property type="match status" value="1"/>
</dbReference>
<keyword evidence="1" id="KW-0732">Signal</keyword>
<name>V6TH27_GIAIN</name>
<accession>V6TH27</accession>